<sequence>MTRSSPRDLRARSVLAGEASAAAAELEAALTTPPASHAAAFFDVDNTMLQGASVFHLARGLYRRKFFTTREISGKAWQQLRFRLQGETPESVADARAAALSFIAGHRVSEVRILVEEIFDELMADRIWPGTRALAQQHLDAGERVWLVTAAPVEVAQLLARRLGLTGALGTVAAESDGVYTGELVGDILHGPAKAEAVRALADREDLDLAACSAYSDSVNDLPMLEMVGNPCAVNPDGRLRRHAEVAGWRVRDYRTGRKATRLALLTAGASGVTLGAVSAAVAVRRCLNRGCVSRRRVS</sequence>
<evidence type="ECO:0000256" key="3">
    <source>
        <dbReference type="ARBA" id="ARBA00022801"/>
    </source>
</evidence>
<dbReference type="InterPro" id="IPR023214">
    <property type="entry name" value="HAD_sf"/>
</dbReference>
<dbReference type="InterPro" id="IPR050582">
    <property type="entry name" value="HAD-like_SerB"/>
</dbReference>
<dbReference type="FunFam" id="3.40.50.1000:FF:000025">
    <property type="entry name" value="HAD hydrolase, family IB"/>
    <property type="match status" value="1"/>
</dbReference>
<evidence type="ECO:0000256" key="1">
    <source>
        <dbReference type="ARBA" id="ARBA00009184"/>
    </source>
</evidence>
<dbReference type="GO" id="GO:0016787">
    <property type="term" value="F:hydrolase activity"/>
    <property type="evidence" value="ECO:0007669"/>
    <property type="project" value="UniProtKB-KW"/>
</dbReference>
<dbReference type="SUPFAM" id="SSF56784">
    <property type="entry name" value="HAD-like"/>
    <property type="match status" value="1"/>
</dbReference>
<keyword evidence="2" id="KW-0479">Metal-binding</keyword>
<evidence type="ECO:0000256" key="5">
    <source>
        <dbReference type="SAM" id="Phobius"/>
    </source>
</evidence>
<protein>
    <submittedName>
        <fullName evidence="6">Phosphoserine phosphatase</fullName>
    </submittedName>
</protein>
<keyword evidence="5" id="KW-0472">Membrane</keyword>
<dbReference type="GO" id="GO:0046872">
    <property type="term" value="F:metal ion binding"/>
    <property type="evidence" value="ECO:0007669"/>
    <property type="project" value="UniProtKB-KW"/>
</dbReference>
<dbReference type="PANTHER" id="PTHR43344:SF15">
    <property type="entry name" value="PHOSPHOSERINE PHOSPHATASE SERB1"/>
    <property type="match status" value="1"/>
</dbReference>
<comment type="similarity">
    <text evidence="1">Belongs to the HAD-like hydrolase superfamily. SerB family.</text>
</comment>
<keyword evidence="5" id="KW-0812">Transmembrane</keyword>
<dbReference type="NCBIfam" id="TIGR01490">
    <property type="entry name" value="HAD-SF-IB-hyp1"/>
    <property type="match status" value="1"/>
</dbReference>
<dbReference type="RefSeq" id="WP_145803182.1">
    <property type="nucleotide sequence ID" value="NZ_VIVK01000001.1"/>
</dbReference>
<name>A0A561BLS4_9ACTN</name>
<accession>A0A561BLS4</accession>
<organism evidence="6 7">
    <name type="scientific">Kribbella amoyensis</name>
    <dbReference type="NCBI Taxonomy" id="996641"/>
    <lineage>
        <taxon>Bacteria</taxon>
        <taxon>Bacillati</taxon>
        <taxon>Actinomycetota</taxon>
        <taxon>Actinomycetes</taxon>
        <taxon>Propionibacteriales</taxon>
        <taxon>Kribbellaceae</taxon>
        <taxon>Kribbella</taxon>
    </lineage>
</organism>
<dbReference type="InterPro" id="IPR036412">
    <property type="entry name" value="HAD-like_sf"/>
</dbReference>
<proteinExistence type="inferred from homology"/>
<reference evidence="6 7" key="1">
    <citation type="submission" date="2019-06" db="EMBL/GenBank/DDBJ databases">
        <title>Sequencing the genomes of 1000 actinobacteria strains.</title>
        <authorList>
            <person name="Klenk H.-P."/>
        </authorList>
    </citation>
    <scope>NUCLEOTIDE SEQUENCE [LARGE SCALE GENOMIC DNA]</scope>
    <source>
        <strain evidence="6 7">DSM 24683</strain>
    </source>
</reference>
<dbReference type="NCBIfam" id="TIGR01488">
    <property type="entry name" value="HAD-SF-IB"/>
    <property type="match status" value="1"/>
</dbReference>
<evidence type="ECO:0000256" key="4">
    <source>
        <dbReference type="ARBA" id="ARBA00022842"/>
    </source>
</evidence>
<dbReference type="Pfam" id="PF12710">
    <property type="entry name" value="HAD"/>
    <property type="match status" value="1"/>
</dbReference>
<evidence type="ECO:0000313" key="6">
    <source>
        <dbReference type="EMBL" id="TWD79773.1"/>
    </source>
</evidence>
<keyword evidence="5" id="KW-1133">Transmembrane helix</keyword>
<dbReference type="EMBL" id="VIVK01000001">
    <property type="protein sequence ID" value="TWD79773.1"/>
    <property type="molecule type" value="Genomic_DNA"/>
</dbReference>
<comment type="caution">
    <text evidence="6">The sequence shown here is derived from an EMBL/GenBank/DDBJ whole genome shotgun (WGS) entry which is preliminary data.</text>
</comment>
<dbReference type="InterPro" id="IPR006385">
    <property type="entry name" value="HAD_hydro_SerB1"/>
</dbReference>
<feature type="transmembrane region" description="Helical" evidence="5">
    <location>
        <begin position="263"/>
        <end position="284"/>
    </location>
</feature>
<dbReference type="Gene3D" id="3.40.50.1000">
    <property type="entry name" value="HAD superfamily/HAD-like"/>
    <property type="match status" value="1"/>
</dbReference>
<dbReference type="CDD" id="cd02612">
    <property type="entry name" value="HAD_PGPPase"/>
    <property type="match status" value="1"/>
</dbReference>
<dbReference type="Gene3D" id="1.20.1440.100">
    <property type="entry name" value="SG protein - dephosphorylation function"/>
    <property type="match status" value="1"/>
</dbReference>
<keyword evidence="7" id="KW-1185">Reference proteome</keyword>
<evidence type="ECO:0000313" key="7">
    <source>
        <dbReference type="Proteomes" id="UP000318380"/>
    </source>
</evidence>
<dbReference type="OrthoDB" id="25607at2"/>
<gene>
    <name evidence="6" type="ORF">FB561_0839</name>
</gene>
<keyword evidence="4" id="KW-0460">Magnesium</keyword>
<evidence type="ECO:0000256" key="2">
    <source>
        <dbReference type="ARBA" id="ARBA00022723"/>
    </source>
</evidence>
<dbReference type="AlphaFoldDB" id="A0A561BLS4"/>
<dbReference type="Proteomes" id="UP000318380">
    <property type="component" value="Unassembled WGS sequence"/>
</dbReference>
<keyword evidence="3" id="KW-0378">Hydrolase</keyword>
<dbReference type="PANTHER" id="PTHR43344">
    <property type="entry name" value="PHOSPHOSERINE PHOSPHATASE"/>
    <property type="match status" value="1"/>
</dbReference>